<feature type="region of interest" description="Disordered" evidence="9">
    <location>
        <begin position="215"/>
        <end position="239"/>
    </location>
</feature>
<dbReference type="FunFam" id="3.30.160.60:FF:001382">
    <property type="entry name" value="Transcriptional repressor"/>
    <property type="match status" value="1"/>
</dbReference>
<name>A7TM29_VANPO</name>
<evidence type="ECO:0000256" key="5">
    <source>
        <dbReference type="ARBA" id="ARBA00022771"/>
    </source>
</evidence>
<feature type="compositionally biased region" description="Basic and acidic residues" evidence="9">
    <location>
        <begin position="229"/>
        <end position="239"/>
    </location>
</feature>
<dbReference type="GO" id="GO:0008270">
    <property type="term" value="F:zinc ion binding"/>
    <property type="evidence" value="ECO:0007669"/>
    <property type="project" value="UniProtKB-KW"/>
</dbReference>
<evidence type="ECO:0000256" key="2">
    <source>
        <dbReference type="ARBA" id="ARBA00022491"/>
    </source>
</evidence>
<dbReference type="GO" id="GO:0000122">
    <property type="term" value="P:negative regulation of transcription by RNA polymerase II"/>
    <property type="evidence" value="ECO:0007669"/>
    <property type="project" value="UniProtKB-ARBA"/>
</dbReference>
<gene>
    <name evidence="11" type="ORF">Kpol_1052p18</name>
</gene>
<keyword evidence="7" id="KW-0539">Nucleus</keyword>
<feature type="compositionally biased region" description="Low complexity" evidence="9">
    <location>
        <begin position="164"/>
        <end position="192"/>
    </location>
</feature>
<dbReference type="SUPFAM" id="SSF57667">
    <property type="entry name" value="beta-beta-alpha zinc fingers"/>
    <property type="match status" value="1"/>
</dbReference>
<sequence>MSYISISNPSNPRYNFAYAHDGNASFHINDIMMSGSSNSHLMSPSVYTEKKFHTLLPPLVDQENMDNNLKLILNKHSFDMNISKKNNPSYNTNSPVKCNNTSNAVRVSNSQIDEKFATNNNGQFEDTGYNKYKNLIYEQLNINYLSSPDSKSYSSIKKYENNVSTSIPSPKSTTLSLTSSRKNSTTATSSLSASSNYNYGNIISCKAYKEQLLPASPSTEPATENTNIDVERKKTTTKTEDIRIPSSFTSMETSTEGQLVDSNEASARKKRHYNKKRIVPEGIESSRTHILKADIVKRRKYICRVCSKGLTTSGHLARHYRIHTGEKNHFCPYEGCNQRFSRHDNCIQHYRTHLKKR</sequence>
<keyword evidence="4" id="KW-0677">Repeat</keyword>
<reference evidence="11 12" key="1">
    <citation type="journal article" date="2007" name="Proc. Natl. Acad. Sci. U.S.A.">
        <title>Independent sorting-out of thousands of duplicated gene pairs in two yeast species descended from a whole-genome duplication.</title>
        <authorList>
            <person name="Scannell D.R."/>
            <person name="Frank A.C."/>
            <person name="Conant G.C."/>
            <person name="Byrne K.P."/>
            <person name="Woolfit M."/>
            <person name="Wolfe K.H."/>
        </authorList>
    </citation>
    <scope>NUCLEOTIDE SEQUENCE [LARGE SCALE GENOMIC DNA]</scope>
    <source>
        <strain evidence="12">ATCC 22028 / DSM 70294 / BCRC 21397 / CBS 2163 / NBRC 10782 / NRRL Y-8283 / UCD 57-17</strain>
    </source>
</reference>
<dbReference type="PROSITE" id="PS50157">
    <property type="entry name" value="ZINC_FINGER_C2H2_2"/>
    <property type="match status" value="2"/>
</dbReference>
<dbReference type="Gene3D" id="3.30.160.60">
    <property type="entry name" value="Classic Zinc Finger"/>
    <property type="match status" value="2"/>
</dbReference>
<dbReference type="HOGENOM" id="CLU_792678_0_0_1"/>
<dbReference type="GO" id="GO:0005667">
    <property type="term" value="C:transcription regulator complex"/>
    <property type="evidence" value="ECO:0007669"/>
    <property type="project" value="TreeGrafter"/>
</dbReference>
<dbReference type="GeneID" id="5544826"/>
<dbReference type="InterPro" id="IPR013087">
    <property type="entry name" value="Znf_C2H2_type"/>
</dbReference>
<dbReference type="PANTHER" id="PTHR14003">
    <property type="entry name" value="TRANSCRIPTIONAL REPRESSOR PROTEIN YY"/>
    <property type="match status" value="1"/>
</dbReference>
<evidence type="ECO:0000256" key="3">
    <source>
        <dbReference type="ARBA" id="ARBA00022723"/>
    </source>
</evidence>
<evidence type="ECO:0000256" key="6">
    <source>
        <dbReference type="ARBA" id="ARBA00022833"/>
    </source>
</evidence>
<evidence type="ECO:0000313" key="12">
    <source>
        <dbReference type="Proteomes" id="UP000000267"/>
    </source>
</evidence>
<dbReference type="PANTHER" id="PTHR14003:SF19">
    <property type="entry name" value="YY2 TRANSCRIPTION FACTOR"/>
    <property type="match status" value="1"/>
</dbReference>
<feature type="region of interest" description="Disordered" evidence="9">
    <location>
        <begin position="160"/>
        <end position="192"/>
    </location>
</feature>
<dbReference type="InParanoid" id="A7TM29"/>
<evidence type="ECO:0000259" key="10">
    <source>
        <dbReference type="PROSITE" id="PS50157"/>
    </source>
</evidence>
<dbReference type="GO" id="GO:2000221">
    <property type="term" value="P:negative regulation of pseudohyphal growth"/>
    <property type="evidence" value="ECO:0007669"/>
    <property type="project" value="UniProtKB-ARBA"/>
</dbReference>
<organism evidence="12">
    <name type="scientific">Vanderwaltozyma polyspora (strain ATCC 22028 / DSM 70294 / BCRC 21397 / CBS 2163 / NBRC 10782 / NRRL Y-8283 / UCD 57-17)</name>
    <name type="common">Kluyveromyces polysporus</name>
    <dbReference type="NCBI Taxonomy" id="436907"/>
    <lineage>
        <taxon>Eukaryota</taxon>
        <taxon>Fungi</taxon>
        <taxon>Dikarya</taxon>
        <taxon>Ascomycota</taxon>
        <taxon>Saccharomycotina</taxon>
        <taxon>Saccharomycetes</taxon>
        <taxon>Saccharomycetales</taxon>
        <taxon>Saccharomycetaceae</taxon>
        <taxon>Vanderwaltozyma</taxon>
    </lineage>
</organism>
<dbReference type="AlphaFoldDB" id="A7TM29"/>
<dbReference type="GO" id="GO:2000218">
    <property type="term" value="P:negative regulation of invasive growth in response to glucose limitation"/>
    <property type="evidence" value="ECO:0007669"/>
    <property type="project" value="UniProtKB-ARBA"/>
</dbReference>
<evidence type="ECO:0000256" key="4">
    <source>
        <dbReference type="ARBA" id="ARBA00022737"/>
    </source>
</evidence>
<dbReference type="STRING" id="436907.A7TM29"/>
<protein>
    <recommendedName>
        <fullName evidence="10">C2H2-type domain-containing protein</fullName>
    </recommendedName>
</protein>
<dbReference type="EMBL" id="DS480419">
    <property type="protein sequence ID" value="EDO16671.1"/>
    <property type="molecule type" value="Genomic_DNA"/>
</dbReference>
<dbReference type="GO" id="GO:0000785">
    <property type="term" value="C:chromatin"/>
    <property type="evidence" value="ECO:0007669"/>
    <property type="project" value="TreeGrafter"/>
</dbReference>
<feature type="domain" description="C2H2-type" evidence="10">
    <location>
        <begin position="301"/>
        <end position="328"/>
    </location>
</feature>
<evidence type="ECO:0000256" key="7">
    <source>
        <dbReference type="ARBA" id="ARBA00023242"/>
    </source>
</evidence>
<proteinExistence type="predicted"/>
<evidence type="ECO:0000256" key="8">
    <source>
        <dbReference type="PROSITE-ProRule" id="PRU00042"/>
    </source>
</evidence>
<dbReference type="GO" id="GO:0000978">
    <property type="term" value="F:RNA polymerase II cis-regulatory region sequence-specific DNA binding"/>
    <property type="evidence" value="ECO:0007669"/>
    <property type="project" value="TreeGrafter"/>
</dbReference>
<evidence type="ECO:0000256" key="1">
    <source>
        <dbReference type="ARBA" id="ARBA00004123"/>
    </source>
</evidence>
<evidence type="ECO:0000256" key="9">
    <source>
        <dbReference type="SAM" id="MobiDB-lite"/>
    </source>
</evidence>
<dbReference type="OrthoDB" id="6365676at2759"/>
<dbReference type="KEGG" id="vpo:Kpol_1052p18"/>
<dbReference type="eggNOG" id="KOG1721">
    <property type="taxonomic scope" value="Eukaryota"/>
</dbReference>
<dbReference type="InterPro" id="IPR036236">
    <property type="entry name" value="Znf_C2H2_sf"/>
</dbReference>
<evidence type="ECO:0000313" key="11">
    <source>
        <dbReference type="EMBL" id="EDO16671.1"/>
    </source>
</evidence>
<comment type="subcellular location">
    <subcellularLocation>
        <location evidence="1">Nucleus</location>
    </subcellularLocation>
</comment>
<dbReference type="RefSeq" id="XP_001644529.1">
    <property type="nucleotide sequence ID" value="XM_001644479.1"/>
</dbReference>
<keyword evidence="12" id="KW-1185">Reference proteome</keyword>
<keyword evidence="5 8" id="KW-0863">Zinc-finger</keyword>
<accession>A7TM29</accession>
<dbReference type="GO" id="GO:0043709">
    <property type="term" value="P:cell adhesion involved in single-species biofilm formation"/>
    <property type="evidence" value="ECO:0007669"/>
    <property type="project" value="UniProtKB-ARBA"/>
</dbReference>
<dbReference type="GO" id="GO:0005634">
    <property type="term" value="C:nucleus"/>
    <property type="evidence" value="ECO:0007669"/>
    <property type="project" value="UniProtKB-SubCell"/>
</dbReference>
<feature type="compositionally biased region" description="Polar residues" evidence="9">
    <location>
        <begin position="216"/>
        <end position="228"/>
    </location>
</feature>
<dbReference type="SMART" id="SM00355">
    <property type="entry name" value="ZnF_C2H2"/>
    <property type="match status" value="2"/>
</dbReference>
<dbReference type="GO" id="GO:0000981">
    <property type="term" value="F:DNA-binding transcription factor activity, RNA polymerase II-specific"/>
    <property type="evidence" value="ECO:0007669"/>
    <property type="project" value="TreeGrafter"/>
</dbReference>
<keyword evidence="3" id="KW-0479">Metal-binding</keyword>
<dbReference type="PROSITE" id="PS00028">
    <property type="entry name" value="ZINC_FINGER_C2H2_1"/>
    <property type="match status" value="2"/>
</dbReference>
<keyword evidence="6" id="KW-0862">Zinc</keyword>
<feature type="domain" description="C2H2-type" evidence="10">
    <location>
        <begin position="329"/>
        <end position="357"/>
    </location>
</feature>
<dbReference type="Proteomes" id="UP000000267">
    <property type="component" value="Unassembled WGS sequence"/>
</dbReference>
<keyword evidence="2" id="KW-0678">Repressor</keyword>